<dbReference type="RefSeq" id="WP_051446098.1">
    <property type="nucleotide sequence ID" value="NZ_BAAAYP010000044.1"/>
</dbReference>
<dbReference type="EMBL" id="BLAH01000143">
    <property type="protein sequence ID" value="GES39904.1"/>
    <property type="molecule type" value="Genomic_DNA"/>
</dbReference>
<dbReference type="NCBIfam" id="NF033537">
    <property type="entry name" value="lasso_biosyn_B2"/>
    <property type="match status" value="1"/>
</dbReference>
<gene>
    <name evidence="3" type="ORF">RAJCM14343_5182</name>
</gene>
<proteinExistence type="predicted"/>
<evidence type="ECO:0000313" key="4">
    <source>
        <dbReference type="Proteomes" id="UP000325466"/>
    </source>
</evidence>
<feature type="domain" description="Microcin J25-processing protein McjB C-terminal" evidence="2">
    <location>
        <begin position="39"/>
        <end position="146"/>
    </location>
</feature>
<reference evidence="3 4" key="1">
    <citation type="journal article" date="2018" name="Biodegradation">
        <title>1,4-Dioxane degradation characteristics of Rhodococcus aetherivorans JCM 14343.</title>
        <authorList>
            <person name="Inoue D."/>
            <person name="Tsunoda T."/>
            <person name="Yamamoto N."/>
            <person name="Ike M."/>
            <person name="Sei K."/>
        </authorList>
    </citation>
    <scope>NUCLEOTIDE SEQUENCE [LARGE SCALE GENOMIC DNA]</scope>
    <source>
        <strain evidence="3 4">JCM 14343</strain>
    </source>
</reference>
<name>A0ABQ0YTG9_9NOCA</name>
<organism evidence="3 4">
    <name type="scientific">Rhodococcus aetherivorans</name>
    <dbReference type="NCBI Taxonomy" id="191292"/>
    <lineage>
        <taxon>Bacteria</taxon>
        <taxon>Bacillati</taxon>
        <taxon>Actinomycetota</taxon>
        <taxon>Actinomycetes</taxon>
        <taxon>Mycobacteriales</taxon>
        <taxon>Nocardiaceae</taxon>
        <taxon>Rhodococcus</taxon>
    </lineage>
</organism>
<protein>
    <recommendedName>
        <fullName evidence="2">Microcin J25-processing protein McjB C-terminal domain-containing protein</fullName>
    </recommendedName>
</protein>
<evidence type="ECO:0000259" key="2">
    <source>
        <dbReference type="Pfam" id="PF13471"/>
    </source>
</evidence>
<keyword evidence="4" id="KW-1185">Reference proteome</keyword>
<comment type="caution">
    <text evidence="3">The sequence shown here is derived from an EMBL/GenBank/DDBJ whole genome shotgun (WGS) entry which is preliminary data.</text>
</comment>
<dbReference type="Proteomes" id="UP000325466">
    <property type="component" value="Unassembled WGS sequence"/>
</dbReference>
<evidence type="ECO:0000256" key="1">
    <source>
        <dbReference type="SAM" id="MobiDB-lite"/>
    </source>
</evidence>
<evidence type="ECO:0000313" key="3">
    <source>
        <dbReference type="EMBL" id="GES39904.1"/>
    </source>
</evidence>
<accession>A0ABQ0YTG9</accession>
<dbReference type="InterPro" id="IPR032708">
    <property type="entry name" value="McjB_C"/>
</dbReference>
<sequence>MTFDKDRPVLSDVALHPTETGLELPWRSKVKVGASVLVAKQLARLTPWTLHRVLTFLARRARPARYDEAERAVLAVVQHDPTCAGRFGCLPRSIAACLLLRTDGSWPIWCTGIPAAPPFRAHAWLETEGRLVAELGQPSSYRTLMTVPPPATPPSDLGQESS</sequence>
<feature type="region of interest" description="Disordered" evidence="1">
    <location>
        <begin position="143"/>
        <end position="162"/>
    </location>
</feature>
<dbReference type="Pfam" id="PF13471">
    <property type="entry name" value="Transglut_core3"/>
    <property type="match status" value="1"/>
</dbReference>
<dbReference type="InterPro" id="IPR053521">
    <property type="entry name" value="McjB-like"/>
</dbReference>